<accession>A0A9P8I272</accession>
<gene>
    <name evidence="2" type="ORF">GP486_008682</name>
</gene>
<dbReference type="InterPro" id="IPR011008">
    <property type="entry name" value="Dimeric_a/b-barrel"/>
</dbReference>
<comment type="caution">
    <text evidence="2">The sequence shown here is derived from an EMBL/GenBank/DDBJ whole genome shotgun (WGS) entry which is preliminary data.</text>
</comment>
<feature type="domain" description="DUF3291" evidence="1">
    <location>
        <begin position="96"/>
        <end position="231"/>
    </location>
</feature>
<protein>
    <recommendedName>
        <fullName evidence="1">DUF3291 domain-containing protein</fullName>
    </recommendedName>
</protein>
<keyword evidence="3" id="KW-1185">Reference proteome</keyword>
<organism evidence="2 3">
    <name type="scientific">Trichoglossum hirsutum</name>
    <dbReference type="NCBI Taxonomy" id="265104"/>
    <lineage>
        <taxon>Eukaryota</taxon>
        <taxon>Fungi</taxon>
        <taxon>Dikarya</taxon>
        <taxon>Ascomycota</taxon>
        <taxon>Pezizomycotina</taxon>
        <taxon>Geoglossomycetes</taxon>
        <taxon>Geoglossales</taxon>
        <taxon>Geoglossaceae</taxon>
        <taxon>Trichoglossum</taxon>
    </lineage>
</organism>
<reference evidence="2" key="1">
    <citation type="submission" date="2021-03" db="EMBL/GenBank/DDBJ databases">
        <title>Comparative genomics and phylogenomic investigation of the class Geoglossomycetes provide insights into ecological specialization and systematics.</title>
        <authorList>
            <person name="Melie T."/>
            <person name="Pirro S."/>
            <person name="Miller A.N."/>
            <person name="Quandt A."/>
        </authorList>
    </citation>
    <scope>NUCLEOTIDE SEQUENCE</scope>
    <source>
        <strain evidence="2">CAQ_001_2017</strain>
    </source>
</reference>
<evidence type="ECO:0000313" key="3">
    <source>
        <dbReference type="Proteomes" id="UP000750711"/>
    </source>
</evidence>
<dbReference type="Pfam" id="PF11695">
    <property type="entry name" value="DUF3291"/>
    <property type="match status" value="1"/>
</dbReference>
<dbReference type="EMBL" id="JAGHQM010003728">
    <property type="protein sequence ID" value="KAH0541895.1"/>
    <property type="molecule type" value="Genomic_DNA"/>
</dbReference>
<sequence length="244" mass="27594">MYERVRELILAEVESRGEIPVYGCDGVMVLFQKEDILVEVDSEAAEEFFYFLLFMAVFAPAVEPDGEGDGEDDDKDLDEDLSYFFAKGVFAVGHSLVNVGRILGPMDGPVMAEFAANLDPINALAESSPGFVWRLKDETNNATSIPVTEDRFLLVNLSVWRTVDDLFAFTYRSAHTEYVRRRAEWFERMKEMFFCCWYVPAGHAPTVAEAMERIAYIRAHGPTPYAFTFKQRYTVAEAMAAGVL</sequence>
<proteinExistence type="predicted"/>
<evidence type="ECO:0000313" key="2">
    <source>
        <dbReference type="EMBL" id="KAH0541895.1"/>
    </source>
</evidence>
<evidence type="ECO:0000259" key="1">
    <source>
        <dbReference type="Pfam" id="PF11695"/>
    </source>
</evidence>
<name>A0A9P8I272_9PEZI</name>
<dbReference type="Proteomes" id="UP000750711">
    <property type="component" value="Unassembled WGS sequence"/>
</dbReference>
<dbReference type="InterPro" id="IPR021708">
    <property type="entry name" value="DUF3291"/>
</dbReference>
<dbReference type="SUPFAM" id="SSF54909">
    <property type="entry name" value="Dimeric alpha+beta barrel"/>
    <property type="match status" value="1"/>
</dbReference>
<dbReference type="AlphaFoldDB" id="A0A9P8I272"/>